<dbReference type="EMBL" id="CM047583">
    <property type="protein sequence ID" value="KAI9912434.1"/>
    <property type="molecule type" value="Genomic_DNA"/>
</dbReference>
<protein>
    <submittedName>
        <fullName evidence="1">Uncharacterized protein</fullName>
    </submittedName>
</protein>
<evidence type="ECO:0000313" key="2">
    <source>
        <dbReference type="Proteomes" id="UP001163321"/>
    </source>
</evidence>
<accession>A0ACC0W115</accession>
<name>A0ACC0W115_9STRA</name>
<keyword evidence="2" id="KW-1185">Reference proteome</keyword>
<gene>
    <name evidence="1" type="ORF">PsorP6_006741</name>
</gene>
<dbReference type="Proteomes" id="UP001163321">
    <property type="component" value="Chromosome 4"/>
</dbReference>
<comment type="caution">
    <text evidence="1">The sequence shown here is derived from an EMBL/GenBank/DDBJ whole genome shotgun (WGS) entry which is preliminary data.</text>
</comment>
<evidence type="ECO:0000313" key="1">
    <source>
        <dbReference type="EMBL" id="KAI9912434.1"/>
    </source>
</evidence>
<reference evidence="1 2" key="1">
    <citation type="journal article" date="2022" name="bioRxiv">
        <title>The genome of the oomycete Peronosclerospora sorghi, a cosmopolitan pathogen of maize and sorghum, is inflated with dispersed pseudogenes.</title>
        <authorList>
            <person name="Fletcher K."/>
            <person name="Martin F."/>
            <person name="Isakeit T."/>
            <person name="Cavanaugh K."/>
            <person name="Magill C."/>
            <person name="Michelmore R."/>
        </authorList>
    </citation>
    <scope>NUCLEOTIDE SEQUENCE [LARGE SCALE GENOMIC DNA]</scope>
    <source>
        <strain evidence="1">P6</strain>
    </source>
</reference>
<sequence>MLDILECFIAQCGHSWTRLDGTTSVAERQAPRDAFNAPTSNLFVFLLTTRAGGIGVNRVGADRVVVFDPDWKPSTDVQARECAWHVGQQKLVTVCRIVTAGTIEEKIYHRQFFKQYLTSKVLHDAKRKRCFNKHSPRDLFILDESDDDEGVAETNALFLAGNVTRPTKVDGKEQEHERVDPVVPGDNDVVLQRLFDAGDVRNVFDHSTIKATKIAQGALSALRASGGLARQQRETIFTPTWTGRSGTAGHPSQRHKEPKGHHCLGKLQGRGPRGRGGRGGRAGGGVSSREMLARIQPRREGVAPTTKNQPLAATSSTSPSRVSAPLTANEIAKRLHAFLVAHAATGVTIEWLLENFRDMVAPKDKLVFRHVLREMALCRGRRWTLKPLYSLAS</sequence>
<organism evidence="1 2">
    <name type="scientific">Peronosclerospora sorghi</name>
    <dbReference type="NCBI Taxonomy" id="230839"/>
    <lineage>
        <taxon>Eukaryota</taxon>
        <taxon>Sar</taxon>
        <taxon>Stramenopiles</taxon>
        <taxon>Oomycota</taxon>
        <taxon>Peronosporomycetes</taxon>
        <taxon>Peronosporales</taxon>
        <taxon>Peronosporaceae</taxon>
        <taxon>Peronosclerospora</taxon>
    </lineage>
</organism>
<proteinExistence type="predicted"/>